<dbReference type="EMBL" id="JACHIA010000002">
    <property type="protein sequence ID" value="MBB6069390.1"/>
    <property type="molecule type" value="Genomic_DNA"/>
</dbReference>
<evidence type="ECO:0000313" key="1">
    <source>
        <dbReference type="EMBL" id="MBB6069390.1"/>
    </source>
</evidence>
<gene>
    <name evidence="1" type="ORF">HNQ61_001005</name>
</gene>
<dbReference type="AlphaFoldDB" id="A0A841GQQ1"/>
<accession>A0A841GQQ1</accession>
<protein>
    <submittedName>
        <fullName evidence="1">Uncharacterized protein</fullName>
    </submittedName>
</protein>
<proteinExistence type="predicted"/>
<comment type="caution">
    <text evidence="1">The sequence shown here is derived from an EMBL/GenBank/DDBJ whole genome shotgun (WGS) entry which is preliminary data.</text>
</comment>
<evidence type="ECO:0000313" key="2">
    <source>
        <dbReference type="Proteomes" id="UP000582837"/>
    </source>
</evidence>
<name>A0A841GQQ1_9BACT</name>
<dbReference type="Proteomes" id="UP000582837">
    <property type="component" value="Unassembled WGS sequence"/>
</dbReference>
<organism evidence="1 2">
    <name type="scientific">Longimicrobium terrae</name>
    <dbReference type="NCBI Taxonomy" id="1639882"/>
    <lineage>
        <taxon>Bacteria</taxon>
        <taxon>Pseudomonadati</taxon>
        <taxon>Gemmatimonadota</taxon>
        <taxon>Longimicrobiia</taxon>
        <taxon>Longimicrobiales</taxon>
        <taxon>Longimicrobiaceae</taxon>
        <taxon>Longimicrobium</taxon>
    </lineage>
</organism>
<keyword evidence="2" id="KW-1185">Reference proteome</keyword>
<reference evidence="1 2" key="1">
    <citation type="submission" date="2020-08" db="EMBL/GenBank/DDBJ databases">
        <title>Genomic Encyclopedia of Type Strains, Phase IV (KMG-IV): sequencing the most valuable type-strain genomes for metagenomic binning, comparative biology and taxonomic classification.</title>
        <authorList>
            <person name="Goeker M."/>
        </authorList>
    </citation>
    <scope>NUCLEOTIDE SEQUENCE [LARGE SCALE GENOMIC DNA]</scope>
    <source>
        <strain evidence="1 2">DSM 29007</strain>
    </source>
</reference>
<sequence length="121" mass="12882">MMNPVPIARLLGWGSLGFAVASLAAPRLVAHLSGFRDRPRLAQALGVRDLVVGAGLAGAADVRPWMYARLASEVMDTVMMAEGSRRGAFDRRRSLPGAAFALFCACIEIAVIRQLANETDG</sequence>
<dbReference type="RefSeq" id="WP_184430706.1">
    <property type="nucleotide sequence ID" value="NZ_JACHIA010000002.1"/>
</dbReference>